<dbReference type="SUPFAM" id="SSF53067">
    <property type="entry name" value="Actin-like ATPase domain"/>
    <property type="match status" value="2"/>
</dbReference>
<dbReference type="PANTHER" id="PTHR18964:SF149">
    <property type="entry name" value="BIFUNCTIONAL UDP-N-ACETYLGLUCOSAMINE 2-EPIMERASE_N-ACETYLMANNOSAMINE KINASE"/>
    <property type="match status" value="1"/>
</dbReference>
<dbReference type="Gene3D" id="3.30.420.40">
    <property type="match status" value="2"/>
</dbReference>
<dbReference type="InterPro" id="IPR036388">
    <property type="entry name" value="WH-like_DNA-bd_sf"/>
</dbReference>
<dbReference type="PANTHER" id="PTHR18964">
    <property type="entry name" value="ROK (REPRESSOR, ORF, KINASE) FAMILY"/>
    <property type="match status" value="1"/>
</dbReference>
<dbReference type="InterPro" id="IPR043129">
    <property type="entry name" value="ATPase_NBD"/>
</dbReference>
<dbReference type="SUPFAM" id="SSF46785">
    <property type="entry name" value="Winged helix' DNA-binding domain"/>
    <property type="match status" value="1"/>
</dbReference>
<feature type="domain" description="HTH marR-type" evidence="2">
    <location>
        <begin position="17"/>
        <end position="63"/>
    </location>
</feature>
<dbReference type="Proteomes" id="UP000325333">
    <property type="component" value="Unassembled WGS sequence"/>
</dbReference>
<dbReference type="GO" id="GO:0003700">
    <property type="term" value="F:DNA-binding transcription factor activity"/>
    <property type="evidence" value="ECO:0007669"/>
    <property type="project" value="InterPro"/>
</dbReference>
<reference evidence="3 4" key="1">
    <citation type="submission" date="2019-07" db="EMBL/GenBank/DDBJ databases">
        <title>Genome sequencing of the stress-tolerant strain Azospirillum brasilense Az19.</title>
        <authorList>
            <person name="Maroniche G.A."/>
            <person name="Garcia J.E."/>
            <person name="Pagnussat L."/>
            <person name="Amenta M."/>
            <person name="Creus C.M."/>
        </authorList>
    </citation>
    <scope>NUCLEOTIDE SEQUENCE [LARGE SCALE GENOMIC DNA]</scope>
    <source>
        <strain evidence="3 4">Az19</strain>
    </source>
</reference>
<proteinExistence type="inferred from homology"/>
<dbReference type="InterPro" id="IPR036390">
    <property type="entry name" value="WH_DNA-bd_sf"/>
</dbReference>
<dbReference type="InterPro" id="IPR000835">
    <property type="entry name" value="HTH_MarR-typ"/>
</dbReference>
<dbReference type="RefSeq" id="WP_149649472.1">
    <property type="nucleotide sequence ID" value="NZ_VEWN01000003.1"/>
</dbReference>
<evidence type="ECO:0000313" key="4">
    <source>
        <dbReference type="Proteomes" id="UP000325333"/>
    </source>
</evidence>
<dbReference type="EMBL" id="VEWN01000003">
    <property type="protein sequence ID" value="KAA1057059.1"/>
    <property type="molecule type" value="Genomic_DNA"/>
</dbReference>
<protein>
    <recommendedName>
        <fullName evidence="2">HTH marR-type domain-containing protein</fullName>
    </recommendedName>
</protein>
<name>A0A5B0KY84_9PROT</name>
<dbReference type="Gene3D" id="1.10.10.10">
    <property type="entry name" value="Winged helix-like DNA-binding domain superfamily/Winged helix DNA-binding domain"/>
    <property type="match status" value="1"/>
</dbReference>
<comment type="caution">
    <text evidence="3">The sequence shown here is derived from an EMBL/GenBank/DDBJ whole genome shotgun (WGS) entry which is preliminary data.</text>
</comment>
<dbReference type="Pfam" id="PF12802">
    <property type="entry name" value="MarR_2"/>
    <property type="match status" value="1"/>
</dbReference>
<comment type="similarity">
    <text evidence="1">Belongs to the ROK (NagC/XylR) family.</text>
</comment>
<evidence type="ECO:0000259" key="2">
    <source>
        <dbReference type="Pfam" id="PF12802"/>
    </source>
</evidence>
<evidence type="ECO:0000313" key="3">
    <source>
        <dbReference type="EMBL" id="KAA1057059.1"/>
    </source>
</evidence>
<organism evidence="3 4">
    <name type="scientific">Azospirillum argentinense</name>
    <dbReference type="NCBI Taxonomy" id="2970906"/>
    <lineage>
        <taxon>Bacteria</taxon>
        <taxon>Pseudomonadati</taxon>
        <taxon>Pseudomonadota</taxon>
        <taxon>Alphaproteobacteria</taxon>
        <taxon>Rhodospirillales</taxon>
        <taxon>Azospirillaceae</taxon>
        <taxon>Azospirillum</taxon>
    </lineage>
</organism>
<dbReference type="Pfam" id="PF00480">
    <property type="entry name" value="ROK"/>
    <property type="match status" value="1"/>
</dbReference>
<dbReference type="InterPro" id="IPR000600">
    <property type="entry name" value="ROK"/>
</dbReference>
<dbReference type="AlphaFoldDB" id="A0A5B0KY84"/>
<sequence>MPQVPASPTSLQIRNLNRSRILTEIRRVPGVSRSQLAKKIGLTEASLSRITRDLIADGLIAEREGAARPIRGRPNVGLWLRADGVHVLCVALTAYEHKFSIVGSTGERVVEGSIPGVPGATPEAVVDHLRDQIVALRKRPDINLDRLSGVAISISGDIDAQRRIAVSASGVGWSDSPLGQLFEDALHVPVVLQSVSNALHIAEVRYGEGQAPPHSLLLHAGLGISASLMSNGMLSAGAEHESGIEHILVGREPGDPLRLTDVSSGRAILHRLGHPSAIDGSVTADVGLHLGLPHAVRQANAGDPNAVAIFAEAGHRLVQSFLGVVALVHPEQIILAGPLTAARPFVDAIRAGLREFTRSTRIPEPAIIVGRTGYLRATELTGLDRFLFSQVADGLVARQPVSEAMTPGPTASGAMDVRQIPASPYLEDAVGRGIGRHSG</sequence>
<gene>
    <name evidence="3" type="ORF">FH063_003932</name>
</gene>
<evidence type="ECO:0000256" key="1">
    <source>
        <dbReference type="ARBA" id="ARBA00006479"/>
    </source>
</evidence>
<accession>A0A5B0KY84</accession>